<keyword evidence="2" id="KW-1133">Transmembrane helix</keyword>
<sequence length="425" mass="45548">MTGSLVLDLGVGPEIWLFLTLFGCVTLFFKFSRIWSVRNLDLLLLFALSPGMMRLVGNGDRQPWIAFVWLFLGSAAWLVRCFLDLGLTRRPLLEPNLNAAGLACLSVGMLSLLVAETISLPVGEGEARNPASPSGRDTPPPPGARDANSAVNQVLMIAPLPSALKPNPPQVILSRVLASLAHLGLVAGLIIVGWRHFERPIAGLAVATCYLLSPYTRIALVDSGQVVPAALIVTALAVYTRPAIAGLLIGLAAGWMPACLGLVPLWAGFYRQRGWIRFTSVSLGVISVCALLGAFIPGVARWARALGARSLAEAGLLPGVDPPLNGSFWSGIDASYRLPVLIAFLALVLVTSLWPSEKNLGELIALSSASLIASQFWYLEEGGTMVLLYLPLVLLMMFRPNLGSKRPIAGTSRSKETRRSLFPVR</sequence>
<dbReference type="RefSeq" id="WP_015245264.1">
    <property type="nucleotide sequence ID" value="NC_019892.1"/>
</dbReference>
<keyword evidence="4" id="KW-1185">Reference proteome</keyword>
<evidence type="ECO:0000256" key="2">
    <source>
        <dbReference type="SAM" id="Phobius"/>
    </source>
</evidence>
<reference evidence="3 4" key="1">
    <citation type="submission" date="2012-02" db="EMBL/GenBank/DDBJ databases">
        <title>Complete sequence of chromosome of Singulisphaera acidiphila DSM 18658.</title>
        <authorList>
            <consortium name="US DOE Joint Genome Institute (JGI-PGF)"/>
            <person name="Lucas S."/>
            <person name="Copeland A."/>
            <person name="Lapidus A."/>
            <person name="Glavina del Rio T."/>
            <person name="Dalin E."/>
            <person name="Tice H."/>
            <person name="Bruce D."/>
            <person name="Goodwin L."/>
            <person name="Pitluck S."/>
            <person name="Peters L."/>
            <person name="Ovchinnikova G."/>
            <person name="Chertkov O."/>
            <person name="Kyrpides N."/>
            <person name="Mavromatis K."/>
            <person name="Ivanova N."/>
            <person name="Brettin T."/>
            <person name="Detter J.C."/>
            <person name="Han C."/>
            <person name="Larimer F."/>
            <person name="Land M."/>
            <person name="Hauser L."/>
            <person name="Markowitz V."/>
            <person name="Cheng J.-F."/>
            <person name="Hugenholtz P."/>
            <person name="Woyke T."/>
            <person name="Wu D."/>
            <person name="Tindall B."/>
            <person name="Pomrenke H."/>
            <person name="Brambilla E."/>
            <person name="Klenk H.-P."/>
            <person name="Eisen J.A."/>
        </authorList>
    </citation>
    <scope>NUCLEOTIDE SEQUENCE [LARGE SCALE GENOMIC DNA]</scope>
    <source>
        <strain evidence="4">ATCC BAA-1392 / DSM 18658 / VKM B-2454 / MOB10</strain>
    </source>
</reference>
<feature type="transmembrane region" description="Helical" evidence="2">
    <location>
        <begin position="15"/>
        <end position="32"/>
    </location>
</feature>
<proteinExistence type="predicted"/>
<dbReference type="AlphaFoldDB" id="L0DB54"/>
<dbReference type="HOGENOM" id="CLU_522417_0_0_0"/>
<feature type="transmembrane region" description="Helical" evidence="2">
    <location>
        <begin position="376"/>
        <end position="398"/>
    </location>
</feature>
<keyword evidence="2" id="KW-0472">Membrane</keyword>
<feature type="transmembrane region" description="Helical" evidence="2">
    <location>
        <begin position="95"/>
        <end position="115"/>
    </location>
</feature>
<feature type="transmembrane region" description="Helical" evidence="2">
    <location>
        <begin position="172"/>
        <end position="194"/>
    </location>
</feature>
<evidence type="ECO:0000256" key="1">
    <source>
        <dbReference type="SAM" id="MobiDB-lite"/>
    </source>
</evidence>
<dbReference type="KEGG" id="saci:Sinac_1724"/>
<evidence type="ECO:0000313" key="3">
    <source>
        <dbReference type="EMBL" id="AGA26095.1"/>
    </source>
</evidence>
<evidence type="ECO:0008006" key="5">
    <source>
        <dbReference type="Google" id="ProtNLM"/>
    </source>
</evidence>
<feature type="region of interest" description="Disordered" evidence="1">
    <location>
        <begin position="124"/>
        <end position="145"/>
    </location>
</feature>
<feature type="transmembrane region" description="Helical" evidence="2">
    <location>
        <begin position="247"/>
        <end position="269"/>
    </location>
</feature>
<dbReference type="Proteomes" id="UP000010798">
    <property type="component" value="Chromosome"/>
</dbReference>
<evidence type="ECO:0000313" key="4">
    <source>
        <dbReference type="Proteomes" id="UP000010798"/>
    </source>
</evidence>
<feature type="transmembrane region" description="Helical" evidence="2">
    <location>
        <begin position="63"/>
        <end position="83"/>
    </location>
</feature>
<organism evidence="3 4">
    <name type="scientific">Singulisphaera acidiphila (strain ATCC BAA-1392 / DSM 18658 / VKM B-2454 / MOB10)</name>
    <dbReference type="NCBI Taxonomy" id="886293"/>
    <lineage>
        <taxon>Bacteria</taxon>
        <taxon>Pseudomonadati</taxon>
        <taxon>Planctomycetota</taxon>
        <taxon>Planctomycetia</taxon>
        <taxon>Isosphaerales</taxon>
        <taxon>Isosphaeraceae</taxon>
        <taxon>Singulisphaera</taxon>
    </lineage>
</organism>
<feature type="transmembrane region" description="Helical" evidence="2">
    <location>
        <begin position="39"/>
        <end position="57"/>
    </location>
</feature>
<feature type="transmembrane region" description="Helical" evidence="2">
    <location>
        <begin position="338"/>
        <end position="356"/>
    </location>
</feature>
<dbReference type="OrthoDB" id="256769at2"/>
<dbReference type="EMBL" id="CP003364">
    <property type="protein sequence ID" value="AGA26095.1"/>
    <property type="molecule type" value="Genomic_DNA"/>
</dbReference>
<keyword evidence="2" id="KW-0812">Transmembrane</keyword>
<dbReference type="STRING" id="886293.Sinac_1724"/>
<feature type="transmembrane region" description="Helical" evidence="2">
    <location>
        <begin position="201"/>
        <end position="218"/>
    </location>
</feature>
<name>L0DB54_SINAD</name>
<protein>
    <recommendedName>
        <fullName evidence="5">Glycosyltransferase RgtA/B/C/D-like domain-containing protein</fullName>
    </recommendedName>
</protein>
<feature type="transmembrane region" description="Helical" evidence="2">
    <location>
        <begin position="275"/>
        <end position="300"/>
    </location>
</feature>
<gene>
    <name evidence="3" type="ordered locus">Sinac_1724</name>
</gene>
<accession>L0DB54</accession>
<dbReference type="eggNOG" id="ENOG5030RNC">
    <property type="taxonomic scope" value="Bacteria"/>
</dbReference>